<keyword evidence="7" id="KW-1185">Reference proteome</keyword>
<keyword evidence="1 5" id="KW-0732">Signal</keyword>
<keyword evidence="4" id="KW-1133">Transmembrane helix</keyword>
<dbReference type="InterPro" id="IPR006212">
    <property type="entry name" value="Furin_repeat"/>
</dbReference>
<evidence type="ECO:0000256" key="2">
    <source>
        <dbReference type="ARBA" id="ARBA00022737"/>
    </source>
</evidence>
<feature type="signal peptide" evidence="5">
    <location>
        <begin position="1"/>
        <end position="17"/>
    </location>
</feature>
<feature type="transmembrane region" description="Helical" evidence="4">
    <location>
        <begin position="1258"/>
        <end position="1281"/>
    </location>
</feature>
<evidence type="ECO:0000256" key="4">
    <source>
        <dbReference type="SAM" id="Phobius"/>
    </source>
</evidence>
<dbReference type="Gene3D" id="2.10.220.10">
    <property type="entry name" value="Hormone Receptor, Insulin-like Growth Factor Receptor 1, Chain A, domain 2"/>
    <property type="match status" value="2"/>
</dbReference>
<evidence type="ECO:0000256" key="5">
    <source>
        <dbReference type="SAM" id="SignalP"/>
    </source>
</evidence>
<dbReference type="PANTHER" id="PTHR15332:SF175">
    <property type="entry name" value="PROPROTEIN CONVERTASE SUBTILISIN_KEXIN TYPE 5-LIKE"/>
    <property type="match status" value="1"/>
</dbReference>
<protein>
    <submittedName>
        <fullName evidence="6">Uncharacterized protein</fullName>
    </submittedName>
</protein>
<feature type="transmembrane region" description="Helical" evidence="4">
    <location>
        <begin position="1221"/>
        <end position="1246"/>
    </location>
</feature>
<dbReference type="CDD" id="cd00064">
    <property type="entry name" value="FU"/>
    <property type="match status" value="1"/>
</dbReference>
<evidence type="ECO:0000256" key="1">
    <source>
        <dbReference type="ARBA" id="ARBA00022729"/>
    </source>
</evidence>
<dbReference type="InterPro" id="IPR011936">
    <property type="entry name" value="Myxo_disulph_rpt"/>
</dbReference>
<proteinExistence type="predicted"/>
<dbReference type="EMBL" id="CAJZBQ010000043">
    <property type="protein sequence ID" value="CAG9327430.1"/>
    <property type="molecule type" value="Genomic_DNA"/>
</dbReference>
<dbReference type="InterPro" id="IPR009030">
    <property type="entry name" value="Growth_fac_rcpt_cys_sf"/>
</dbReference>
<keyword evidence="4" id="KW-0472">Membrane</keyword>
<keyword evidence="3" id="KW-1015">Disulfide bond</keyword>
<feature type="chain" id="PRO_5043717620" evidence="5">
    <location>
        <begin position="18"/>
        <end position="1495"/>
    </location>
</feature>
<sequence>MAVCIFLFAFFSQTASSSDIISIFPPYYSQYYSVHFDRFNNETAMQLTDAVLGGEEKHTTFGISLWVKIIDPRKSGGIFWLEYGKENFLQFPCIFYAWKSSTTSYLYLSVTNEDERLSLLITPSDNWVFIAFSASYEKKLLLFYCNNLGTESFNSGILEKEVILSNAVLLFGIQNFIGRIGDFKVHNNIFNEISDWSLQYSTSCVEVSCTSLFPIIEYGKCDRSCESQPETFLPIFQPTLYSKTPYMTIYKYSYFYNPWKECNDFSVTGWLQVSACQNRSETILEISNNGQSIIIEVKLKSSSLLAHCDVLEATIYSFENKTDDSVQLISSNYIGNWFFFAITLNSTAKLFTLYSQNSISAPSASFPLISSSITYDYSVLPLVSFSWIVIGGNHQEVYPGNYADFRFYPDNAIDNTLMQYNNNIFSAATYLDPHCTLWESIWYCKACEIGYFVKNGICNKCHPSCDGCSSDDTEANCLACASGYYAQPGHPSLCFNYCPLGFVKDSYLNQCAGIQGVIANINFDNNLSGDFISSYVYIKFGELSDEYYPKFNFWDPLPANKRGIFIHFRSVEIISQSPTQEDRLFSSDFTIEIWSLVNNPGALFHATHFNKHNYYGYDLGSLWTLYFGFEMFDEKISLHILRRDGSQERVISPLESSSEWALYSVSLTYDDITKSTKILFVINKNSYTAIVSSHYKEIPGMIHKIGNLNGNSFIGFLYSLAMHNYGKTYNEILPSLGTCDSCSACPGILKSCLPTCGETEYVDENGNCQKCPSECSWICSRAGTCNLCYDDLCYKCTKYEIGACTQCVENAVLSSGQCECQSGYIKQGSQCVEKCSDGFYLDSGSQSCLSCPENCLKCMDQNSCMICKSGFFPQHGKCECAAGYFADSSNNCLKCGASCLTCSIRSSNCTSCPLEAPIIYSNNKCYPCDIFEGYSKNQGITISDFTEDLFEKLSKNCAEICGDGKNMGQAECDDGNRNNGDGCSSNCLIEFGWNCFGGNATFPDSCKDETPPSPILTYLSQNDRGYLLTLSFSEAVTFGAEISEIIEIEIAGIINFDWSISLDDSIYIIALEIYENVDSKMNVTVNFIDPSAIVDMRGLEMKERLVKTNLMHSFVYESGNLIEKAIDMIAISAVVASSVGSAFSGYFVKNFDNQALWSMIEMMQMQYFLIFLSPKYPGNLLSYISTLSISNGSFLPNPFQWLLAGNIIISDTPESYPKDLFIGQFLLLWLATIIGLPTSLLLFKLYPRVSIVRWLRKSYLFSILLRVGIFSFLEITLLVFLKWREALEQDQDINYISLILGIIGTLYIVLTFALIIWQVALKSEEKLTEKLHLKRLGTLYEAFKNSSKTAASFILFQNIRRVFFIAFCVFLYGYPTLQVALSALLSLIYIASLVILKPFKAKVLGNHLHIASEALHFSAHCLMFKLLDHNLSSNNRKNFGWIITTLLCLSLLLHAVALFTSQINKIAQVLKQLKEKLTETSSSEPDPQDELKLNS</sequence>
<dbReference type="SMART" id="SM00261">
    <property type="entry name" value="FU"/>
    <property type="match status" value="4"/>
</dbReference>
<feature type="transmembrane region" description="Helical" evidence="4">
    <location>
        <begin position="1353"/>
        <end position="1373"/>
    </location>
</feature>
<keyword evidence="2" id="KW-0677">Repeat</keyword>
<accession>A0AAU9JKK8</accession>
<gene>
    <name evidence="6" type="ORF">BSTOLATCC_MIC43469</name>
</gene>
<evidence type="ECO:0000313" key="7">
    <source>
        <dbReference type="Proteomes" id="UP001162131"/>
    </source>
</evidence>
<feature type="transmembrane region" description="Helical" evidence="4">
    <location>
        <begin position="1439"/>
        <end position="1459"/>
    </location>
</feature>
<dbReference type="PANTHER" id="PTHR15332">
    <property type="entry name" value="PROPROTEIN CONVERTASE SUBTILISIN_KEXIN TYPE 5-LIKE"/>
    <property type="match status" value="1"/>
</dbReference>
<reference evidence="6" key="1">
    <citation type="submission" date="2021-09" db="EMBL/GenBank/DDBJ databases">
        <authorList>
            <consortium name="AG Swart"/>
            <person name="Singh M."/>
            <person name="Singh A."/>
            <person name="Seah K."/>
            <person name="Emmerich C."/>
        </authorList>
    </citation>
    <scope>NUCLEOTIDE SEQUENCE</scope>
    <source>
        <strain evidence="6">ATCC30299</strain>
    </source>
</reference>
<evidence type="ECO:0000313" key="6">
    <source>
        <dbReference type="EMBL" id="CAG9327430.1"/>
    </source>
</evidence>
<evidence type="ECO:0000256" key="3">
    <source>
        <dbReference type="ARBA" id="ARBA00023157"/>
    </source>
</evidence>
<dbReference type="SUPFAM" id="SSF57184">
    <property type="entry name" value="Growth factor receptor domain"/>
    <property type="match status" value="2"/>
</dbReference>
<name>A0AAU9JKK8_9CILI</name>
<dbReference type="NCBIfam" id="TIGR02232">
    <property type="entry name" value="myxo_disulf_rpt"/>
    <property type="match status" value="1"/>
</dbReference>
<dbReference type="Proteomes" id="UP001162131">
    <property type="component" value="Unassembled WGS sequence"/>
</dbReference>
<comment type="caution">
    <text evidence="6">The sequence shown here is derived from an EMBL/GenBank/DDBJ whole genome shotgun (WGS) entry which is preliminary data.</text>
</comment>
<feature type="transmembrane region" description="Helical" evidence="4">
    <location>
        <begin position="1128"/>
        <end position="1148"/>
    </location>
</feature>
<keyword evidence="4" id="KW-0812">Transmembrane</keyword>
<feature type="transmembrane region" description="Helical" evidence="4">
    <location>
        <begin position="1293"/>
        <end position="1317"/>
    </location>
</feature>
<organism evidence="6 7">
    <name type="scientific">Blepharisma stoltei</name>
    <dbReference type="NCBI Taxonomy" id="1481888"/>
    <lineage>
        <taxon>Eukaryota</taxon>
        <taxon>Sar</taxon>
        <taxon>Alveolata</taxon>
        <taxon>Ciliophora</taxon>
        <taxon>Postciliodesmatophora</taxon>
        <taxon>Heterotrichea</taxon>
        <taxon>Heterotrichida</taxon>
        <taxon>Blepharismidae</taxon>
        <taxon>Blepharisma</taxon>
    </lineage>
</organism>